<dbReference type="EMBL" id="LT670848">
    <property type="protein sequence ID" value="SHN00221.1"/>
    <property type="molecule type" value="Genomic_DNA"/>
</dbReference>
<evidence type="ECO:0000313" key="2">
    <source>
        <dbReference type="EMBL" id="SHN00221.1"/>
    </source>
</evidence>
<dbReference type="Proteomes" id="UP000190235">
    <property type="component" value="Chromosome I"/>
</dbReference>
<evidence type="ECO:0000256" key="1">
    <source>
        <dbReference type="SAM" id="SignalP"/>
    </source>
</evidence>
<dbReference type="PROSITE" id="PS51257">
    <property type="entry name" value="PROKAR_LIPOPROTEIN"/>
    <property type="match status" value="1"/>
</dbReference>
<proteinExistence type="predicted"/>
<dbReference type="SUPFAM" id="SSF48452">
    <property type="entry name" value="TPR-like"/>
    <property type="match status" value="1"/>
</dbReference>
<keyword evidence="3" id="KW-1185">Reference proteome</keyword>
<evidence type="ECO:0000313" key="3">
    <source>
        <dbReference type="Proteomes" id="UP000190235"/>
    </source>
</evidence>
<dbReference type="GO" id="GO:0009279">
    <property type="term" value="C:cell outer membrane"/>
    <property type="evidence" value="ECO:0007669"/>
    <property type="project" value="UniProtKB-SubCell"/>
</dbReference>
<keyword evidence="1" id="KW-0732">Signal</keyword>
<dbReference type="STRING" id="143223.SAMN05878281_2967"/>
<gene>
    <name evidence="2" type="ORF">SAMN05878281_2967</name>
</gene>
<reference evidence="3" key="1">
    <citation type="submission" date="2016-11" db="EMBL/GenBank/DDBJ databases">
        <authorList>
            <person name="Varghese N."/>
            <person name="Submissions S."/>
        </authorList>
    </citation>
    <scope>NUCLEOTIDE SEQUENCE [LARGE SCALE GENOMIC DNA]</scope>
    <source>
        <strain evidence="3">ACAM 48</strain>
    </source>
</reference>
<feature type="signal peptide" evidence="1">
    <location>
        <begin position="1"/>
        <end position="21"/>
    </location>
</feature>
<protein>
    <submittedName>
        <fullName evidence="2">SusD family protein</fullName>
    </submittedName>
</protein>
<organism evidence="2 3">
    <name type="scientific">Salegentibacter salegens</name>
    <dbReference type="NCBI Taxonomy" id="143223"/>
    <lineage>
        <taxon>Bacteria</taxon>
        <taxon>Pseudomonadati</taxon>
        <taxon>Bacteroidota</taxon>
        <taxon>Flavobacteriia</taxon>
        <taxon>Flavobacteriales</taxon>
        <taxon>Flavobacteriaceae</taxon>
        <taxon>Salegentibacter</taxon>
    </lineage>
</organism>
<dbReference type="RefSeq" id="WP_079735936.1">
    <property type="nucleotide sequence ID" value="NZ_LT670848.1"/>
</dbReference>
<dbReference type="InterPro" id="IPR011990">
    <property type="entry name" value="TPR-like_helical_dom_sf"/>
</dbReference>
<feature type="chain" id="PRO_5009928399" evidence="1">
    <location>
        <begin position="22"/>
        <end position="477"/>
    </location>
</feature>
<sequence length="477" mass="53444">MKNIKLTFLAAFALMFYSCDMETDLEVANEEEPTSEELANESTANQLFQSWYNTKNNYEGPGLVTNVMADQITMSWGNMAMWDMSSEPRIEWNNSSSYTHRVATESYFNSLNAILSDANALTIQIEEGLEFSDNDKVESLARFGQGAAIGSLALIFDRVYAFDETGTLNNGEPFSFDEAIPLALDKLDLAIAAADRGDFTLSEGQVYGQSLTSDQWSQFLNTLAARMYVNSARNATQRAALDWDRILTYAENGLTYDFAVGQDGWNQWWPDFIAYSIYPGWGRVDMRIIGMMADDYPNYWPAGETSLPEATSPDSRFDEYFEYLDYQDFSEDRGTYHWSTYRQKRWDDWLSSGFTTDLYEMLQAENATYKAEAHLWLGDAAAAAAVLNGMDRGGLPDVPAEEDAVADAIHYERMVELMNTGMGLGYYEMRGKDLLEPGTLLHFPIPGAALDAAGIPYYTFGGSTGTPGEDYSTGGWR</sequence>
<accession>A0A1M7N9C1</accession>
<dbReference type="AlphaFoldDB" id="A0A1M7N9C1"/>
<dbReference type="OrthoDB" id="725871at2"/>
<name>A0A1M7N9C1_9FLAO</name>